<dbReference type="GO" id="GO:0005615">
    <property type="term" value="C:extracellular space"/>
    <property type="evidence" value="ECO:0007669"/>
    <property type="project" value="TreeGrafter"/>
</dbReference>
<dbReference type="PANTHER" id="PTHR10278:SF0">
    <property type="entry name" value="CORTICOTROPIN-RELEASING FACTOR-BINDING PROTEIN"/>
    <property type="match status" value="1"/>
</dbReference>
<keyword evidence="10" id="KW-1185">Reference proteome</keyword>
<feature type="region of interest" description="Disordered" evidence="6">
    <location>
        <begin position="223"/>
        <end position="243"/>
    </location>
</feature>
<dbReference type="Pfam" id="PF23541">
    <property type="entry name" value="CRF-BP_C"/>
    <property type="match status" value="1"/>
</dbReference>
<evidence type="ECO:0000256" key="3">
    <source>
        <dbReference type="ARBA" id="ARBA00022729"/>
    </source>
</evidence>
<sequence length="287" mass="31577">MIEFKQSYQMITDCMHVTSEEGSYAFKKSPQPAMSQTHQELGLAEEGTEMTVCGLYVVADPNKIVEITIKYMNVNCESGGLMAFVDGWELNGQYFPGVQDHKLNLDKRITEFCNDNKHWPLNHFNRVYRSSQNAALLQYRIPIRGQFVATVRFVHNPSPCNIMASGVSIYSLINVGERNNCTLTALYPAVVSIKNVNVGGTEQHLNYDCEQSKQDKVVVGGSHGLDSSNMEKSSSVCGHSEETGPEQGIFCGVTSVRLSSSGNYVNTAVVSIRPADESDIAIATLVC</sequence>
<organism evidence="9 10">
    <name type="scientific">Pseudolycoriella hygida</name>
    <dbReference type="NCBI Taxonomy" id="35572"/>
    <lineage>
        <taxon>Eukaryota</taxon>
        <taxon>Metazoa</taxon>
        <taxon>Ecdysozoa</taxon>
        <taxon>Arthropoda</taxon>
        <taxon>Hexapoda</taxon>
        <taxon>Insecta</taxon>
        <taxon>Pterygota</taxon>
        <taxon>Neoptera</taxon>
        <taxon>Endopterygota</taxon>
        <taxon>Diptera</taxon>
        <taxon>Nematocera</taxon>
        <taxon>Sciaroidea</taxon>
        <taxon>Sciaridae</taxon>
        <taxon>Pseudolycoriella</taxon>
    </lineage>
</organism>
<feature type="compositionally biased region" description="Polar residues" evidence="6">
    <location>
        <begin position="225"/>
        <end position="237"/>
    </location>
</feature>
<dbReference type="Proteomes" id="UP001151699">
    <property type="component" value="Chromosome A"/>
</dbReference>
<dbReference type="OrthoDB" id="10056927at2759"/>
<dbReference type="AlphaFoldDB" id="A0A9Q0S7V5"/>
<feature type="domain" description="Corticotropin-releasing factor binding protein N-terminal" evidence="7">
    <location>
        <begin position="52"/>
        <end position="151"/>
    </location>
</feature>
<reference evidence="9" key="1">
    <citation type="submission" date="2022-07" db="EMBL/GenBank/DDBJ databases">
        <authorList>
            <person name="Trinca V."/>
            <person name="Uliana J.V.C."/>
            <person name="Torres T.T."/>
            <person name="Ward R.J."/>
            <person name="Monesi N."/>
        </authorList>
    </citation>
    <scope>NUCLEOTIDE SEQUENCE</scope>
    <source>
        <strain evidence="9">HSMRA1968</strain>
        <tissue evidence="9">Whole embryos</tissue>
    </source>
</reference>
<evidence type="ECO:0000259" key="8">
    <source>
        <dbReference type="Pfam" id="PF23541"/>
    </source>
</evidence>
<evidence type="ECO:0000256" key="1">
    <source>
        <dbReference type="ARBA" id="ARBA00004613"/>
    </source>
</evidence>
<comment type="subcellular location">
    <subcellularLocation>
        <location evidence="1">Secreted</location>
    </subcellularLocation>
</comment>
<accession>A0A9Q0S7V5</accession>
<keyword evidence="3" id="KW-0732">Signal</keyword>
<dbReference type="PANTHER" id="PTHR10278">
    <property type="entry name" value="CORTICOTROPIN-RELEASING FACTOR-BINDING PROTEIN"/>
    <property type="match status" value="1"/>
</dbReference>
<comment type="caution">
    <text evidence="9">The sequence shown here is derived from an EMBL/GenBank/DDBJ whole genome shotgun (WGS) entry which is preliminary data.</text>
</comment>
<evidence type="ECO:0000256" key="4">
    <source>
        <dbReference type="ARBA" id="ARBA00023157"/>
    </source>
</evidence>
<proteinExistence type="predicted"/>
<evidence type="ECO:0000313" key="10">
    <source>
        <dbReference type="Proteomes" id="UP001151699"/>
    </source>
</evidence>
<evidence type="ECO:0000256" key="5">
    <source>
        <dbReference type="ARBA" id="ARBA00023180"/>
    </source>
</evidence>
<keyword evidence="4" id="KW-1015">Disulfide bond</keyword>
<dbReference type="InterPro" id="IPR008435">
    <property type="entry name" value="CRF-bd"/>
</dbReference>
<evidence type="ECO:0000259" key="7">
    <source>
        <dbReference type="Pfam" id="PF05428"/>
    </source>
</evidence>
<dbReference type="GO" id="GO:0051460">
    <property type="term" value="P:negative regulation of corticotropin secretion"/>
    <property type="evidence" value="ECO:0007669"/>
    <property type="project" value="TreeGrafter"/>
</dbReference>
<feature type="domain" description="Corticotropin-releasing factor binding protein C-terminal" evidence="8">
    <location>
        <begin position="169"/>
        <end position="279"/>
    </location>
</feature>
<dbReference type="InterPro" id="IPR056177">
    <property type="entry name" value="CRF-BP_N"/>
</dbReference>
<evidence type="ECO:0000313" key="9">
    <source>
        <dbReference type="EMBL" id="KAJ6646670.1"/>
    </source>
</evidence>
<dbReference type="Pfam" id="PF05428">
    <property type="entry name" value="CRF-BP_N"/>
    <property type="match status" value="1"/>
</dbReference>
<gene>
    <name evidence="9" type="primary">crhbp</name>
    <name evidence="9" type="ORF">Bhyg_01883</name>
</gene>
<dbReference type="GO" id="GO:0009755">
    <property type="term" value="P:hormone-mediated signaling pathway"/>
    <property type="evidence" value="ECO:0007669"/>
    <property type="project" value="TreeGrafter"/>
</dbReference>
<keyword evidence="2" id="KW-0964">Secreted</keyword>
<dbReference type="InterPro" id="IPR056178">
    <property type="entry name" value="CRF-BP_C"/>
</dbReference>
<name>A0A9Q0S7V5_9DIPT</name>
<evidence type="ECO:0000256" key="2">
    <source>
        <dbReference type="ARBA" id="ARBA00022525"/>
    </source>
</evidence>
<dbReference type="EMBL" id="WJQU01000001">
    <property type="protein sequence ID" value="KAJ6646670.1"/>
    <property type="molecule type" value="Genomic_DNA"/>
</dbReference>
<protein>
    <submittedName>
        <fullName evidence="9">Corticotropin-releasing factor-binding protein</fullName>
    </submittedName>
</protein>
<dbReference type="GO" id="GO:0051424">
    <property type="term" value="F:corticotropin-releasing hormone binding"/>
    <property type="evidence" value="ECO:0007669"/>
    <property type="project" value="InterPro"/>
</dbReference>
<evidence type="ECO:0000256" key="6">
    <source>
        <dbReference type="SAM" id="MobiDB-lite"/>
    </source>
</evidence>
<keyword evidence="5" id="KW-0325">Glycoprotein</keyword>